<dbReference type="EMBL" id="CP044016">
    <property type="protein sequence ID" value="QES90102.1"/>
    <property type="molecule type" value="Genomic_DNA"/>
</dbReference>
<keyword evidence="2" id="KW-1185">Reference proteome</keyword>
<dbReference type="Proteomes" id="UP000292424">
    <property type="component" value="Chromosome"/>
</dbReference>
<name>A0A5P2G860_9BACT</name>
<evidence type="ECO:0000313" key="1">
    <source>
        <dbReference type="EMBL" id="QES90102.1"/>
    </source>
</evidence>
<sequence>MKIVLLLFTVVTLSSFMLIKKEKTIYYFCTSKIASNKTFLSTEVKSTTEGYNFIKEKINKWSTFIHNKSSNHATSDINYYDDSLKAVNEFNYEQKYYKDSAKFHVETVNF</sequence>
<gene>
    <name evidence="1" type="ORF">E0W69_016070</name>
</gene>
<accession>A0A5P2G860</accession>
<organism evidence="1 2">
    <name type="scientific">Rhizosphaericola mali</name>
    <dbReference type="NCBI Taxonomy" id="2545455"/>
    <lineage>
        <taxon>Bacteria</taxon>
        <taxon>Pseudomonadati</taxon>
        <taxon>Bacteroidota</taxon>
        <taxon>Chitinophagia</taxon>
        <taxon>Chitinophagales</taxon>
        <taxon>Chitinophagaceae</taxon>
        <taxon>Rhizosphaericola</taxon>
    </lineage>
</organism>
<evidence type="ECO:0000313" key="2">
    <source>
        <dbReference type="Proteomes" id="UP000292424"/>
    </source>
</evidence>
<dbReference type="RefSeq" id="WP_131331058.1">
    <property type="nucleotide sequence ID" value="NZ_CP044016.1"/>
</dbReference>
<proteinExistence type="predicted"/>
<dbReference type="KEGG" id="arac:E0W69_016070"/>
<dbReference type="AlphaFoldDB" id="A0A5P2G860"/>
<reference evidence="1 2" key="1">
    <citation type="submission" date="2019-09" db="EMBL/GenBank/DDBJ databases">
        <title>Complete genome sequence of Arachidicoccus sp. B3-10 isolated from apple orchard soil.</title>
        <authorList>
            <person name="Kim H.S."/>
            <person name="Han K.-I."/>
            <person name="Suh M.K."/>
            <person name="Lee K.C."/>
            <person name="Eom M.K."/>
            <person name="Kim J.-S."/>
            <person name="Kang S.W."/>
            <person name="Sin Y."/>
            <person name="Lee J.-S."/>
        </authorList>
    </citation>
    <scope>NUCLEOTIDE SEQUENCE [LARGE SCALE GENOMIC DNA]</scope>
    <source>
        <strain evidence="1 2">B3-10</strain>
    </source>
</reference>
<protein>
    <submittedName>
        <fullName evidence="1">Uncharacterized protein</fullName>
    </submittedName>
</protein>